<dbReference type="Proteomes" id="UP001528411">
    <property type="component" value="Unassembled WGS sequence"/>
</dbReference>
<dbReference type="InterPro" id="IPR013783">
    <property type="entry name" value="Ig-like_fold"/>
</dbReference>
<keyword evidence="3" id="KW-1185">Reference proteome</keyword>
<dbReference type="InterPro" id="IPR010221">
    <property type="entry name" value="VCBS_dom"/>
</dbReference>
<dbReference type="Gene3D" id="2.60.40.10">
    <property type="entry name" value="Immunoglobulins"/>
    <property type="match status" value="2"/>
</dbReference>
<evidence type="ECO:0000313" key="2">
    <source>
        <dbReference type="EMBL" id="MDC2891186.1"/>
    </source>
</evidence>
<feature type="chain" id="PRO_5046075830" evidence="1">
    <location>
        <begin position="24"/>
        <end position="189"/>
    </location>
</feature>
<dbReference type="RefSeq" id="WP_272182213.1">
    <property type="nucleotide sequence ID" value="NZ_JAQOMS010000002.1"/>
</dbReference>
<sequence>MDKKLLSTLVLLALGGCSTSDDAENTPATFSGVSSAVIDINVPNSNNALTVIDEDEGEANIVSQTNTKTTYGTFSITESGAWTYELDVTNSDVTSLTSDATLTDFITITSKDGTTSVIEVTINGIAAVNTAASIGGDMTASINSDNVDDVTGSLTITDPDTDEAQVEAQTDMETTYGTFSITTTGALDL</sequence>
<feature type="signal peptide" evidence="1">
    <location>
        <begin position="1"/>
        <end position="23"/>
    </location>
</feature>
<comment type="caution">
    <text evidence="2">The sequence shown here is derived from an EMBL/GenBank/DDBJ whole genome shotgun (WGS) entry which is preliminary data.</text>
</comment>
<accession>A0ABT5FJ28</accession>
<proteinExistence type="predicted"/>
<name>A0ABT5FJ28_9GAMM</name>
<gene>
    <name evidence="2" type="ORF">PN838_23620</name>
</gene>
<evidence type="ECO:0000256" key="1">
    <source>
        <dbReference type="SAM" id="SignalP"/>
    </source>
</evidence>
<organism evidence="2 3">
    <name type="scientific">Psychrosphaera algicola</name>
    <dbReference type="NCBI Taxonomy" id="3023714"/>
    <lineage>
        <taxon>Bacteria</taxon>
        <taxon>Pseudomonadati</taxon>
        <taxon>Pseudomonadota</taxon>
        <taxon>Gammaproteobacteria</taxon>
        <taxon>Alteromonadales</taxon>
        <taxon>Pseudoalteromonadaceae</taxon>
        <taxon>Psychrosphaera</taxon>
    </lineage>
</organism>
<protein>
    <submittedName>
        <fullName evidence="2">VCBS domain-containing protein</fullName>
    </submittedName>
</protein>
<dbReference type="PROSITE" id="PS51257">
    <property type="entry name" value="PROKAR_LIPOPROTEIN"/>
    <property type="match status" value="1"/>
</dbReference>
<reference evidence="2 3" key="1">
    <citation type="submission" date="2023-01" db="EMBL/GenBank/DDBJ databases">
        <title>Psychrosphaera sp. nov., isolated from marine algae.</title>
        <authorList>
            <person name="Bayburt H."/>
            <person name="Choi B.J."/>
            <person name="Kim J.M."/>
            <person name="Choi D.G."/>
            <person name="Jeon C.O."/>
        </authorList>
    </citation>
    <scope>NUCLEOTIDE SEQUENCE [LARGE SCALE GENOMIC DNA]</scope>
    <source>
        <strain evidence="2 3">G1-22</strain>
    </source>
</reference>
<dbReference type="EMBL" id="JAQOMS010000002">
    <property type="protein sequence ID" value="MDC2891186.1"/>
    <property type="molecule type" value="Genomic_DNA"/>
</dbReference>
<evidence type="ECO:0000313" key="3">
    <source>
        <dbReference type="Proteomes" id="UP001528411"/>
    </source>
</evidence>
<keyword evidence="1" id="KW-0732">Signal</keyword>
<dbReference type="NCBIfam" id="TIGR01965">
    <property type="entry name" value="VCBS_repeat"/>
    <property type="match status" value="2"/>
</dbReference>